<dbReference type="GO" id="GO:0000140">
    <property type="term" value="F:acylglycerone-phosphate reductase (NADP+) activity"/>
    <property type="evidence" value="ECO:0007669"/>
    <property type="project" value="TreeGrafter"/>
</dbReference>
<dbReference type="CDD" id="cd05374">
    <property type="entry name" value="17beta-HSD-like_SDR_c"/>
    <property type="match status" value="1"/>
</dbReference>
<evidence type="ECO:0000313" key="6">
    <source>
        <dbReference type="Proteomes" id="UP000193689"/>
    </source>
</evidence>
<evidence type="ECO:0008006" key="7">
    <source>
        <dbReference type="Google" id="ProtNLM"/>
    </source>
</evidence>
<dbReference type="GO" id="GO:0005811">
    <property type="term" value="C:lipid droplet"/>
    <property type="evidence" value="ECO:0007669"/>
    <property type="project" value="TreeGrafter"/>
</dbReference>
<accession>A0A1Y2DKH4</accession>
<evidence type="ECO:0000256" key="3">
    <source>
        <dbReference type="ARBA" id="ARBA00023002"/>
    </source>
</evidence>
<dbReference type="PANTHER" id="PTHR44169:SF6">
    <property type="entry name" value="NADPH-DEPENDENT 1-ACYLDIHYDROXYACETONE PHOSPHATE REDUCTASE"/>
    <property type="match status" value="1"/>
</dbReference>
<dbReference type="InterPro" id="IPR002347">
    <property type="entry name" value="SDR_fam"/>
</dbReference>
<dbReference type="PANTHER" id="PTHR44169">
    <property type="entry name" value="NADPH-DEPENDENT 1-ACYLDIHYDROXYACETONE PHOSPHATE REDUCTASE"/>
    <property type="match status" value="1"/>
</dbReference>
<dbReference type="FunFam" id="3.40.50.720:FF:000261">
    <property type="entry name" value="NADPH-dependent 1-acyldihydroxyacetone phosphate reductase"/>
    <property type="match status" value="1"/>
</dbReference>
<keyword evidence="6" id="KW-1185">Reference proteome</keyword>
<dbReference type="PROSITE" id="PS00061">
    <property type="entry name" value="ADH_SHORT"/>
    <property type="match status" value="1"/>
</dbReference>
<keyword evidence="2" id="KW-0521">NADP</keyword>
<dbReference type="OrthoDB" id="2102561at2759"/>
<dbReference type="GO" id="GO:0004806">
    <property type="term" value="F:triacylglycerol lipase activity"/>
    <property type="evidence" value="ECO:0007669"/>
    <property type="project" value="TreeGrafter"/>
</dbReference>
<evidence type="ECO:0000256" key="4">
    <source>
        <dbReference type="RuleBase" id="RU000363"/>
    </source>
</evidence>
<reference evidence="5 6" key="1">
    <citation type="submission" date="2016-07" db="EMBL/GenBank/DDBJ databases">
        <title>Pervasive Adenine N6-methylation of Active Genes in Fungi.</title>
        <authorList>
            <consortium name="DOE Joint Genome Institute"/>
            <person name="Mondo S.J."/>
            <person name="Dannebaum R.O."/>
            <person name="Kuo R.C."/>
            <person name="Labutti K."/>
            <person name="Haridas S."/>
            <person name="Kuo A."/>
            <person name="Salamov A."/>
            <person name="Ahrendt S.R."/>
            <person name="Lipzen A."/>
            <person name="Sullivan W."/>
            <person name="Andreopoulos W.B."/>
            <person name="Clum A."/>
            <person name="Lindquist E."/>
            <person name="Daum C."/>
            <person name="Ramamoorthy G.K."/>
            <person name="Gryganskyi A."/>
            <person name="Culley D."/>
            <person name="Magnuson J.K."/>
            <person name="James T.Y."/>
            <person name="O'Malley M.A."/>
            <person name="Stajich J.E."/>
            <person name="Spatafora J.W."/>
            <person name="Visel A."/>
            <person name="Grigoriev I.V."/>
        </authorList>
    </citation>
    <scope>NUCLEOTIDE SEQUENCE [LARGE SCALE GENOMIC DNA]</scope>
    <source>
        <strain evidence="5 6">CBS 129021</strain>
    </source>
</reference>
<dbReference type="GO" id="GO:0005783">
    <property type="term" value="C:endoplasmic reticulum"/>
    <property type="evidence" value="ECO:0007669"/>
    <property type="project" value="TreeGrafter"/>
</dbReference>
<keyword evidence="3" id="KW-0560">Oxidoreductase</keyword>
<dbReference type="InterPro" id="IPR020904">
    <property type="entry name" value="Sc_DH/Rdtase_CS"/>
</dbReference>
<dbReference type="AlphaFoldDB" id="A0A1Y2DKH4"/>
<organism evidence="5 6">
    <name type="scientific">Pseudomassariella vexata</name>
    <dbReference type="NCBI Taxonomy" id="1141098"/>
    <lineage>
        <taxon>Eukaryota</taxon>
        <taxon>Fungi</taxon>
        <taxon>Dikarya</taxon>
        <taxon>Ascomycota</taxon>
        <taxon>Pezizomycotina</taxon>
        <taxon>Sordariomycetes</taxon>
        <taxon>Xylariomycetidae</taxon>
        <taxon>Amphisphaeriales</taxon>
        <taxon>Pseudomassariaceae</taxon>
        <taxon>Pseudomassariella</taxon>
    </lineage>
</organism>
<gene>
    <name evidence="5" type="ORF">BCR38DRAFT_412625</name>
</gene>
<protein>
    <recommendedName>
        <fullName evidence="7">Short chain dehydrogenase</fullName>
    </recommendedName>
</protein>
<dbReference type="InterPro" id="IPR036291">
    <property type="entry name" value="NAD(P)-bd_dom_sf"/>
</dbReference>
<name>A0A1Y2DKH4_9PEZI</name>
<dbReference type="STRING" id="1141098.A0A1Y2DKH4"/>
<evidence type="ECO:0000256" key="2">
    <source>
        <dbReference type="ARBA" id="ARBA00022857"/>
    </source>
</evidence>
<comment type="similarity">
    <text evidence="1 4">Belongs to the short-chain dehydrogenases/reductases (SDR) family.</text>
</comment>
<dbReference type="Pfam" id="PF00106">
    <property type="entry name" value="adh_short"/>
    <property type="match status" value="1"/>
</dbReference>
<dbReference type="PRINTS" id="PR00081">
    <property type="entry name" value="GDHRDH"/>
</dbReference>
<dbReference type="GO" id="GO:0006654">
    <property type="term" value="P:phosphatidic acid biosynthetic process"/>
    <property type="evidence" value="ECO:0007669"/>
    <property type="project" value="TreeGrafter"/>
</dbReference>
<dbReference type="Gene3D" id="3.40.50.720">
    <property type="entry name" value="NAD(P)-binding Rossmann-like Domain"/>
    <property type="match status" value="1"/>
</dbReference>
<dbReference type="GeneID" id="63774933"/>
<dbReference type="PRINTS" id="PR00080">
    <property type="entry name" value="SDRFAMILY"/>
</dbReference>
<comment type="caution">
    <text evidence="5">The sequence shown here is derived from an EMBL/GenBank/DDBJ whole genome shotgun (WGS) entry which is preliminary data.</text>
</comment>
<dbReference type="EMBL" id="MCFJ01000013">
    <property type="protein sequence ID" value="ORY59626.1"/>
    <property type="molecule type" value="Genomic_DNA"/>
</dbReference>
<evidence type="ECO:0000256" key="1">
    <source>
        <dbReference type="ARBA" id="ARBA00006484"/>
    </source>
</evidence>
<dbReference type="GO" id="GO:0019433">
    <property type="term" value="P:triglyceride catabolic process"/>
    <property type="evidence" value="ECO:0007669"/>
    <property type="project" value="TreeGrafter"/>
</dbReference>
<dbReference type="Proteomes" id="UP000193689">
    <property type="component" value="Unassembled WGS sequence"/>
</dbReference>
<sequence length="285" mass="31194">MSQKTVLITGCSSGIGQALALEFAAHNYRVLATARDASSLVALKDSKHGGCIETLSLEVHKPESIAALKSQVEALTAGRGLDILVNNAGRNYTVPALDIDHDEVHQLFEVNVFAVMRMCQAFAPLLITAKGRIVQIGSVAGVIPYVFGSVYNASKAALHQYSNTLRVELKPFGVDVITVVTGGVQSNIARIKRELPKGSVYAPIAEEYRERVMHSQADGSMASEVYAKSVVKAITGSRAPLYYWEGYKARTIWWITTFLPAWTMDWVFTTMFKLWKLVPGKAKEA</sequence>
<evidence type="ECO:0000313" key="5">
    <source>
        <dbReference type="EMBL" id="ORY59626.1"/>
    </source>
</evidence>
<dbReference type="InParanoid" id="A0A1Y2DKH4"/>
<proteinExistence type="inferred from homology"/>
<dbReference type="FunCoup" id="A0A1Y2DKH4">
    <property type="interactions" value="247"/>
</dbReference>
<dbReference type="RefSeq" id="XP_040712200.1">
    <property type="nucleotide sequence ID" value="XM_040858721.1"/>
</dbReference>
<dbReference type="SUPFAM" id="SSF51735">
    <property type="entry name" value="NAD(P)-binding Rossmann-fold domains"/>
    <property type="match status" value="1"/>
</dbReference>